<evidence type="ECO:0000313" key="1">
    <source>
        <dbReference type="EMBL" id="MFC7705059.1"/>
    </source>
</evidence>
<evidence type="ECO:0008006" key="3">
    <source>
        <dbReference type="Google" id="ProtNLM"/>
    </source>
</evidence>
<proteinExistence type="predicted"/>
<keyword evidence="2" id="KW-1185">Reference proteome</keyword>
<name>A0ABW2UNK6_9RHOB</name>
<reference evidence="2" key="1">
    <citation type="journal article" date="2019" name="Int. J. Syst. Evol. Microbiol.">
        <title>The Global Catalogue of Microorganisms (GCM) 10K type strain sequencing project: providing services to taxonomists for standard genome sequencing and annotation.</title>
        <authorList>
            <consortium name="The Broad Institute Genomics Platform"/>
            <consortium name="The Broad Institute Genome Sequencing Center for Infectious Disease"/>
            <person name="Wu L."/>
            <person name="Ma J."/>
        </authorList>
    </citation>
    <scope>NUCLEOTIDE SEQUENCE [LARGE SCALE GENOMIC DNA]</scope>
    <source>
        <strain evidence="2">CGMCC 1.12750</strain>
    </source>
</reference>
<evidence type="ECO:0000313" key="2">
    <source>
        <dbReference type="Proteomes" id="UP001596516"/>
    </source>
</evidence>
<organism evidence="1 2">
    <name type="scientific">Plastorhodobacter daqingensis</name>
    <dbReference type="NCBI Taxonomy" id="1387281"/>
    <lineage>
        <taxon>Bacteria</taxon>
        <taxon>Pseudomonadati</taxon>
        <taxon>Pseudomonadota</taxon>
        <taxon>Alphaproteobacteria</taxon>
        <taxon>Rhodobacterales</taxon>
        <taxon>Paracoccaceae</taxon>
        <taxon>Plastorhodobacter</taxon>
    </lineage>
</organism>
<dbReference type="EMBL" id="JBHTFQ010000006">
    <property type="protein sequence ID" value="MFC7705059.1"/>
    <property type="molecule type" value="Genomic_DNA"/>
</dbReference>
<comment type="caution">
    <text evidence="1">The sequence shown here is derived from an EMBL/GenBank/DDBJ whole genome shotgun (WGS) entry which is preliminary data.</text>
</comment>
<dbReference type="Gene3D" id="3.40.50.300">
    <property type="entry name" value="P-loop containing nucleotide triphosphate hydrolases"/>
    <property type="match status" value="1"/>
</dbReference>
<dbReference type="Proteomes" id="UP001596516">
    <property type="component" value="Unassembled WGS sequence"/>
</dbReference>
<dbReference type="RefSeq" id="WP_377404273.1">
    <property type="nucleotide sequence ID" value="NZ_JBHTFQ010000006.1"/>
</dbReference>
<sequence length="305" mass="34969">MSDHGGVAPQAEAGPAERFGAETLPQPRNLLAQGPLAEAIATGQARGLTVFQHINKTAGSSMVAELQRHPGNYMSLHNDYERFRDPELDYATLIPALRTEMHQVLDRALVAYQPDRVRCLSGHLYREHMDRLFALFPQAFFFTFLRAPVARVISDFRYQCTPQHPPYLAFRRACPTIEHYLDREDETDKMYEMLVGRDVPLDEGIAHIERRYALVGIHEMYPMSFNILMRCHGRDSFPRAHLRPTADLPENRVELTPALRARIEARNPRDMALYRHFHAQMLARRGEWQALRAEGSRSAARNEGP</sequence>
<dbReference type="SUPFAM" id="SSF52540">
    <property type="entry name" value="P-loop containing nucleoside triphosphate hydrolases"/>
    <property type="match status" value="1"/>
</dbReference>
<protein>
    <recommendedName>
        <fullName evidence="3">Sulfotransferase family protein</fullName>
    </recommendedName>
</protein>
<gene>
    <name evidence="1" type="ORF">ACFQXB_12705</name>
</gene>
<accession>A0ABW2UNK6</accession>
<dbReference type="InterPro" id="IPR027417">
    <property type="entry name" value="P-loop_NTPase"/>
</dbReference>